<feature type="transmembrane region" description="Helical" evidence="1">
    <location>
        <begin position="242"/>
        <end position="267"/>
    </location>
</feature>
<evidence type="ECO:0000256" key="1">
    <source>
        <dbReference type="SAM" id="Phobius"/>
    </source>
</evidence>
<keyword evidence="1" id="KW-0812">Transmembrane</keyword>
<evidence type="ECO:0000313" key="3">
    <source>
        <dbReference type="Proteomes" id="UP000007460"/>
    </source>
</evidence>
<reference evidence="2 3" key="1">
    <citation type="journal article" date="2010" name="J. Bacteriol.">
        <title>Complete genome sequence of "Candidatus Puniceispirillum marinum" IMCC1322, a representative of the SAR116 clade in the Alphaproteobacteria.</title>
        <authorList>
            <person name="Oh H.M."/>
            <person name="Kwon K.K."/>
            <person name="Kang I."/>
            <person name="Kang S.G."/>
            <person name="Lee J.H."/>
            <person name="Kim S.J."/>
            <person name="Cho J.C."/>
        </authorList>
    </citation>
    <scope>NUCLEOTIDE SEQUENCE [LARGE SCALE GENOMIC DNA]</scope>
    <source>
        <strain evidence="2 3">IMCC1322</strain>
    </source>
</reference>
<gene>
    <name evidence="2" type="ordered locus">SAR116_2429</name>
</gene>
<feature type="transmembrane region" description="Helical" evidence="1">
    <location>
        <begin position="149"/>
        <end position="171"/>
    </location>
</feature>
<sequence>MADMYSIRITLVNILHVAWHLWPRFLVFIFCLPAIDLLFTHLVLSQLSQGGQALAFHYASIAWGLIMAFAYLCAWSWILSGWIRHELVPDDMSHPLPAGAHFRALCWHQFCVGLICGLISLIVFLPAWVLMITYGLADTYGPEYPISDVSFFIAFIILTFIAIFIIELFYLRYSVGIMSLTLYGQKMSLGEASAYRSEHEPIGLTRHFAFYTACYLVAIGAIGELIRTAVESAIPSIQIIDYLSMLTIMPVHLVAVIGVVALITGYLKNMPPHH</sequence>
<feature type="transmembrane region" description="Helical" evidence="1">
    <location>
        <begin position="208"/>
        <end position="230"/>
    </location>
</feature>
<keyword evidence="3" id="KW-1185">Reference proteome</keyword>
<proteinExistence type="predicted"/>
<feature type="transmembrane region" description="Helical" evidence="1">
    <location>
        <begin position="104"/>
        <end position="129"/>
    </location>
</feature>
<dbReference type="KEGG" id="apb:SAR116_2429"/>
<feature type="transmembrane region" description="Helical" evidence="1">
    <location>
        <begin position="56"/>
        <end position="83"/>
    </location>
</feature>
<protein>
    <submittedName>
        <fullName evidence="2">Uncharacterized protein</fullName>
    </submittedName>
</protein>
<dbReference type="EMBL" id="CP001751">
    <property type="protein sequence ID" value="ADE40672.1"/>
    <property type="molecule type" value="Genomic_DNA"/>
</dbReference>
<keyword evidence="1" id="KW-0472">Membrane</keyword>
<dbReference type="AlphaFoldDB" id="D5BQF4"/>
<organism evidence="2 3">
    <name type="scientific">Puniceispirillum marinum (strain IMCC1322)</name>
    <dbReference type="NCBI Taxonomy" id="488538"/>
    <lineage>
        <taxon>Bacteria</taxon>
        <taxon>Pseudomonadati</taxon>
        <taxon>Pseudomonadota</taxon>
        <taxon>Alphaproteobacteria</taxon>
        <taxon>Candidatus Puniceispirillales</taxon>
        <taxon>Candidatus Puniceispirillaceae</taxon>
        <taxon>Candidatus Puniceispirillum</taxon>
    </lineage>
</organism>
<accession>D5BQF4</accession>
<dbReference type="Proteomes" id="UP000007460">
    <property type="component" value="Chromosome"/>
</dbReference>
<feature type="transmembrane region" description="Helical" evidence="1">
    <location>
        <begin position="21"/>
        <end position="44"/>
    </location>
</feature>
<dbReference type="HOGENOM" id="CLU_1015149_0_0_5"/>
<keyword evidence="1" id="KW-1133">Transmembrane helix</keyword>
<name>D5BQF4_PUNMI</name>
<evidence type="ECO:0000313" key="2">
    <source>
        <dbReference type="EMBL" id="ADE40672.1"/>
    </source>
</evidence>